<sequence>MKKKRASGRCLAAGLAAVLLAASVGGCSVGTENPAAAASSSENGGSSSLSGGNTAAQGRNSTEGETENLAMYVPYGEDGGYVMVDQETGSVFTVTMPEEILDIDGNLIGPEKLEKGNILRIYGNGIVLESYPGQYPGVTRIQVEETGDPSDADQYQELIDGIWQEPDPSELPEMNVEYTTSLAVVTAATVQGGYQWSSPLADGTAESVIACPPHITEWEFQDSIRLEGSADLALLFSKTPDQVTARRWPEDPSGGTAEQSGGEEVEVTADSENGRFFLKQAEPDYRYLVTAEWENGYVEYGFLTAGL</sequence>
<reference evidence="3" key="1">
    <citation type="journal article" date="2021" name="PeerJ">
        <title>Extensive microbial diversity within the chicken gut microbiome revealed by metagenomics and culture.</title>
        <authorList>
            <person name="Gilroy R."/>
            <person name="Ravi A."/>
            <person name="Getino M."/>
            <person name="Pursley I."/>
            <person name="Horton D.L."/>
            <person name="Alikhan N.F."/>
            <person name="Baker D."/>
            <person name="Gharbi K."/>
            <person name="Hall N."/>
            <person name="Watson M."/>
            <person name="Adriaenssens E.M."/>
            <person name="Foster-Nyarko E."/>
            <person name="Jarju S."/>
            <person name="Secka A."/>
            <person name="Antonio M."/>
            <person name="Oren A."/>
            <person name="Chaudhuri R.R."/>
            <person name="La Ragione R."/>
            <person name="Hildebrand F."/>
            <person name="Pallen M.J."/>
        </authorList>
    </citation>
    <scope>NUCLEOTIDE SEQUENCE</scope>
    <source>
        <strain evidence="3">CHK183-1962</strain>
    </source>
</reference>
<dbReference type="PROSITE" id="PS51257">
    <property type="entry name" value="PROKAR_LIPOPROTEIN"/>
    <property type="match status" value="1"/>
</dbReference>
<evidence type="ECO:0000256" key="1">
    <source>
        <dbReference type="SAM" id="MobiDB-lite"/>
    </source>
</evidence>
<comment type="caution">
    <text evidence="3">The sequence shown here is derived from an EMBL/GenBank/DDBJ whole genome shotgun (WGS) entry which is preliminary data.</text>
</comment>
<accession>A0A9D2BIB6</accession>
<evidence type="ECO:0000313" key="3">
    <source>
        <dbReference type="EMBL" id="HIX77201.1"/>
    </source>
</evidence>
<dbReference type="AlphaFoldDB" id="A0A9D2BIB6"/>
<organism evidence="3 4">
    <name type="scientific">Candidatus Fusicatenibacter merdavium</name>
    <dbReference type="NCBI Taxonomy" id="2838600"/>
    <lineage>
        <taxon>Bacteria</taxon>
        <taxon>Bacillati</taxon>
        <taxon>Bacillota</taxon>
        <taxon>Clostridia</taxon>
        <taxon>Lachnospirales</taxon>
        <taxon>Lachnospiraceae</taxon>
        <taxon>Fusicatenibacter</taxon>
    </lineage>
</organism>
<name>A0A9D2BIB6_9FIRM</name>
<reference evidence="3" key="2">
    <citation type="submission" date="2021-04" db="EMBL/GenBank/DDBJ databases">
        <authorList>
            <person name="Gilroy R."/>
        </authorList>
    </citation>
    <scope>NUCLEOTIDE SEQUENCE</scope>
    <source>
        <strain evidence="3">CHK183-1962</strain>
    </source>
</reference>
<evidence type="ECO:0000313" key="4">
    <source>
        <dbReference type="Proteomes" id="UP000886890"/>
    </source>
</evidence>
<feature type="compositionally biased region" description="Low complexity" evidence="1">
    <location>
        <begin position="35"/>
        <end position="56"/>
    </location>
</feature>
<dbReference type="EMBL" id="DXEK01000106">
    <property type="protein sequence ID" value="HIX77201.1"/>
    <property type="molecule type" value="Genomic_DNA"/>
</dbReference>
<gene>
    <name evidence="3" type="ORF">H9734_06365</name>
</gene>
<protein>
    <submittedName>
        <fullName evidence="3">Uncharacterized protein</fullName>
    </submittedName>
</protein>
<evidence type="ECO:0000256" key="2">
    <source>
        <dbReference type="SAM" id="SignalP"/>
    </source>
</evidence>
<dbReference type="Proteomes" id="UP000886890">
    <property type="component" value="Unassembled WGS sequence"/>
</dbReference>
<feature type="signal peptide" evidence="2">
    <location>
        <begin position="1"/>
        <end position="21"/>
    </location>
</feature>
<proteinExistence type="predicted"/>
<feature type="region of interest" description="Disordered" evidence="1">
    <location>
        <begin position="244"/>
        <end position="264"/>
    </location>
</feature>
<keyword evidence="2" id="KW-0732">Signal</keyword>
<feature type="region of interest" description="Disordered" evidence="1">
    <location>
        <begin position="32"/>
        <end position="67"/>
    </location>
</feature>
<feature type="chain" id="PRO_5038657804" evidence="2">
    <location>
        <begin position="22"/>
        <end position="307"/>
    </location>
</feature>